<keyword evidence="3" id="KW-0663">Pyridoxal phosphate</keyword>
<accession>A0ABT7XLK7</accession>
<evidence type="ECO:0000256" key="4">
    <source>
        <dbReference type="ARBA" id="ARBA00023015"/>
    </source>
</evidence>
<comment type="caution">
    <text evidence="8">The sequence shown here is derived from an EMBL/GenBank/DDBJ whole genome shotgun (WGS) entry which is preliminary data.</text>
</comment>
<keyword evidence="8" id="KW-0032">Aminotransferase</keyword>
<dbReference type="Gene3D" id="1.10.10.10">
    <property type="entry name" value="Winged helix-like DNA-binding domain superfamily/Winged helix DNA-binding domain"/>
    <property type="match status" value="1"/>
</dbReference>
<dbReference type="InterPro" id="IPR000524">
    <property type="entry name" value="Tscrpt_reg_HTH_GntR"/>
</dbReference>
<dbReference type="InterPro" id="IPR036388">
    <property type="entry name" value="WH-like_DNA-bd_sf"/>
</dbReference>
<keyword evidence="4" id="KW-0805">Transcription regulation</keyword>
<evidence type="ECO:0000313" key="9">
    <source>
        <dbReference type="Proteomes" id="UP001168540"/>
    </source>
</evidence>
<dbReference type="Pfam" id="PF00392">
    <property type="entry name" value="GntR"/>
    <property type="match status" value="1"/>
</dbReference>
<dbReference type="PANTHER" id="PTHR46577:SF2">
    <property type="entry name" value="TRANSCRIPTIONAL REGULATORY PROTEIN"/>
    <property type="match status" value="1"/>
</dbReference>
<dbReference type="SUPFAM" id="SSF46785">
    <property type="entry name" value="Winged helix' DNA-binding domain"/>
    <property type="match status" value="1"/>
</dbReference>
<dbReference type="RefSeq" id="WP_289829040.1">
    <property type="nucleotide sequence ID" value="NZ_JAUEDK010000007.1"/>
</dbReference>
<organism evidence="8 9">
    <name type="scientific">Crenobacter oryzisoli</name>
    <dbReference type="NCBI Taxonomy" id="3056844"/>
    <lineage>
        <taxon>Bacteria</taxon>
        <taxon>Pseudomonadati</taxon>
        <taxon>Pseudomonadota</taxon>
        <taxon>Betaproteobacteria</taxon>
        <taxon>Neisseriales</taxon>
        <taxon>Neisseriaceae</taxon>
        <taxon>Crenobacter</taxon>
    </lineage>
</organism>
<dbReference type="CDD" id="cd00609">
    <property type="entry name" value="AAT_like"/>
    <property type="match status" value="1"/>
</dbReference>
<evidence type="ECO:0000256" key="2">
    <source>
        <dbReference type="ARBA" id="ARBA00021531"/>
    </source>
</evidence>
<dbReference type="Gene3D" id="3.40.640.10">
    <property type="entry name" value="Type I PLP-dependent aspartate aminotransferase-like (Major domain)"/>
    <property type="match status" value="1"/>
</dbReference>
<dbReference type="GO" id="GO:0008483">
    <property type="term" value="F:transaminase activity"/>
    <property type="evidence" value="ECO:0007669"/>
    <property type="project" value="UniProtKB-KW"/>
</dbReference>
<feature type="domain" description="HTH gntR-type" evidence="7">
    <location>
        <begin position="1"/>
        <end position="69"/>
    </location>
</feature>
<sequence>MAKFATLVEFFVAAIERGSYRPGDALPSLRATCTTQHVSMTTAKRAYHELERRGFIEALPRAGFRVVAGSVPSAAQPPLAAWGSPFVNPALFDGRALARAAARALVDYPAALAGLDAAGFVPLRRQLAQRYRAQGVALDWDQLIVTCGAMEALTLAVQLATRGGPARLAVVVPAFPGLLGLLAQWGIAVLPLGLDAAGELDLALLEREAAAGRVAGVAVMPTFQHPTGQCLSEAQQRALLDLAERHQLPIIEDDSYRELALAGLAPPPMKALDREGRVLYCAGSSKALAPGYRVGWLAAGRWHEAALQLKQSQTLASPLPSQLALAELLAGHGEVAALAGLRAALAKRLGAMRALLVERLPAGCGVSRPAGGYFLWLTLPTGFDIARLQQAALAVGIHFAPGELCYPPGVPVAALRLNASYYEPQSQADLLGWLADEIARLASGAYSPMKRDSSL</sequence>
<dbReference type="Pfam" id="PF00155">
    <property type="entry name" value="Aminotran_1_2"/>
    <property type="match status" value="1"/>
</dbReference>
<evidence type="ECO:0000256" key="6">
    <source>
        <dbReference type="ARBA" id="ARBA00023163"/>
    </source>
</evidence>
<dbReference type="InterPro" id="IPR004839">
    <property type="entry name" value="Aminotransferase_I/II_large"/>
</dbReference>
<dbReference type="SMART" id="SM00345">
    <property type="entry name" value="HTH_GNTR"/>
    <property type="match status" value="1"/>
</dbReference>
<dbReference type="InterPro" id="IPR051446">
    <property type="entry name" value="HTH_trans_reg/aminotransferase"/>
</dbReference>
<evidence type="ECO:0000256" key="3">
    <source>
        <dbReference type="ARBA" id="ARBA00022898"/>
    </source>
</evidence>
<keyword evidence="9" id="KW-1185">Reference proteome</keyword>
<dbReference type="CDD" id="cd07377">
    <property type="entry name" value="WHTH_GntR"/>
    <property type="match status" value="1"/>
</dbReference>
<dbReference type="EMBL" id="JAUEDK010000007">
    <property type="protein sequence ID" value="MDN0074469.1"/>
    <property type="molecule type" value="Genomic_DNA"/>
</dbReference>
<dbReference type="InterPro" id="IPR036390">
    <property type="entry name" value="WH_DNA-bd_sf"/>
</dbReference>
<dbReference type="Proteomes" id="UP001168540">
    <property type="component" value="Unassembled WGS sequence"/>
</dbReference>
<name>A0ABT7XLK7_9NEIS</name>
<evidence type="ECO:0000259" key="7">
    <source>
        <dbReference type="PROSITE" id="PS50949"/>
    </source>
</evidence>
<evidence type="ECO:0000313" key="8">
    <source>
        <dbReference type="EMBL" id="MDN0074469.1"/>
    </source>
</evidence>
<keyword evidence="8" id="KW-0808">Transferase</keyword>
<comment type="similarity">
    <text evidence="1">In the C-terminal section; belongs to the class-I pyridoxal-phosphate-dependent aminotransferase family.</text>
</comment>
<protein>
    <recommendedName>
        <fullName evidence="2">Putative 8-amino-7-oxononanoate synthase</fullName>
    </recommendedName>
</protein>
<evidence type="ECO:0000256" key="5">
    <source>
        <dbReference type="ARBA" id="ARBA00023125"/>
    </source>
</evidence>
<gene>
    <name evidence="8" type="ORF">QU481_06110</name>
</gene>
<keyword evidence="5" id="KW-0238">DNA-binding</keyword>
<keyword evidence="6" id="KW-0804">Transcription</keyword>
<reference evidence="8" key="1">
    <citation type="submission" date="2023-06" db="EMBL/GenBank/DDBJ databases">
        <authorList>
            <person name="Zhang S."/>
        </authorList>
    </citation>
    <scope>NUCLEOTIDE SEQUENCE</scope>
    <source>
        <strain evidence="8">SG2303</strain>
    </source>
</reference>
<evidence type="ECO:0000256" key="1">
    <source>
        <dbReference type="ARBA" id="ARBA00005384"/>
    </source>
</evidence>
<dbReference type="InterPro" id="IPR015421">
    <property type="entry name" value="PyrdxlP-dep_Trfase_major"/>
</dbReference>
<dbReference type="InterPro" id="IPR015424">
    <property type="entry name" value="PyrdxlP-dep_Trfase"/>
</dbReference>
<proteinExistence type="inferred from homology"/>
<dbReference type="SUPFAM" id="SSF53383">
    <property type="entry name" value="PLP-dependent transferases"/>
    <property type="match status" value="1"/>
</dbReference>
<dbReference type="PANTHER" id="PTHR46577">
    <property type="entry name" value="HTH-TYPE TRANSCRIPTIONAL REGULATORY PROTEIN GABR"/>
    <property type="match status" value="1"/>
</dbReference>
<dbReference type="PROSITE" id="PS50949">
    <property type="entry name" value="HTH_GNTR"/>
    <property type="match status" value="1"/>
</dbReference>